<feature type="domain" description="Glycine transporter" evidence="8">
    <location>
        <begin position="98"/>
        <end position="170"/>
    </location>
</feature>
<dbReference type="OrthoDB" id="9791874at2"/>
<sequence length="208" mass="21854">MDRPIVPNLVLIDLIGAFLFGLEGALAGVVANLDLMGFLVLGFVTAFTGGIIRDLLIGAIPPSSLKDWRFPTAALAGAASVFFFFPIIHVIPLWSLAVLDAAALSLYAVAGTEKALLYNMPPVVAVLLGTVTGVGGGVVRDVLLAQVPTVLRADIYATAAIVGCSLMVLALKLKLKPALAATLGGIVCFALRSIAIWRHWNLPHFSLR</sequence>
<feature type="transmembrane region" description="Helical" evidence="7">
    <location>
        <begin position="9"/>
        <end position="29"/>
    </location>
</feature>
<evidence type="ECO:0000259" key="8">
    <source>
        <dbReference type="Pfam" id="PF03458"/>
    </source>
</evidence>
<gene>
    <name evidence="9" type="ordered locus">Acid345_2327</name>
</gene>
<keyword evidence="3" id="KW-1003">Cell membrane</keyword>
<keyword evidence="4 7" id="KW-0812">Transmembrane</keyword>
<dbReference type="RefSeq" id="WP_011523129.1">
    <property type="nucleotide sequence ID" value="NC_008009.1"/>
</dbReference>
<protein>
    <recommendedName>
        <fullName evidence="8">Glycine transporter domain-containing protein</fullName>
    </recommendedName>
</protein>
<evidence type="ECO:0000256" key="6">
    <source>
        <dbReference type="ARBA" id="ARBA00023136"/>
    </source>
</evidence>
<reference evidence="9 10" key="1">
    <citation type="journal article" date="2009" name="Appl. Environ. Microbiol.">
        <title>Three genomes from the phylum Acidobacteria provide insight into the lifestyles of these microorganisms in soils.</title>
        <authorList>
            <person name="Ward N.L."/>
            <person name="Challacombe J.F."/>
            <person name="Janssen P.H."/>
            <person name="Henrissat B."/>
            <person name="Coutinho P.M."/>
            <person name="Wu M."/>
            <person name="Xie G."/>
            <person name="Haft D.H."/>
            <person name="Sait M."/>
            <person name="Badger J."/>
            <person name="Barabote R.D."/>
            <person name="Bradley B."/>
            <person name="Brettin T.S."/>
            <person name="Brinkac L.M."/>
            <person name="Bruce D."/>
            <person name="Creasy T."/>
            <person name="Daugherty S.C."/>
            <person name="Davidsen T.M."/>
            <person name="DeBoy R.T."/>
            <person name="Detter J.C."/>
            <person name="Dodson R.J."/>
            <person name="Durkin A.S."/>
            <person name="Ganapathy A."/>
            <person name="Gwinn-Giglio M."/>
            <person name="Han C.S."/>
            <person name="Khouri H."/>
            <person name="Kiss H."/>
            <person name="Kothari S.P."/>
            <person name="Madupu R."/>
            <person name="Nelson K.E."/>
            <person name="Nelson W.C."/>
            <person name="Paulsen I."/>
            <person name="Penn K."/>
            <person name="Ren Q."/>
            <person name="Rosovitz M.J."/>
            <person name="Selengut J.D."/>
            <person name="Shrivastava S."/>
            <person name="Sullivan S.A."/>
            <person name="Tapia R."/>
            <person name="Thompson L.S."/>
            <person name="Watkins K.L."/>
            <person name="Yang Q."/>
            <person name="Yu C."/>
            <person name="Zafar N."/>
            <person name="Zhou L."/>
            <person name="Kuske C.R."/>
        </authorList>
    </citation>
    <scope>NUCLEOTIDE SEQUENCE [LARGE SCALE GENOMIC DNA]</scope>
    <source>
        <strain evidence="9 10">Ellin345</strain>
    </source>
</reference>
<accession>Q1IP72</accession>
<dbReference type="PANTHER" id="PTHR30506">
    <property type="entry name" value="INNER MEMBRANE PROTEIN"/>
    <property type="match status" value="1"/>
</dbReference>
<dbReference type="HOGENOM" id="CLU_064906_1_1_0"/>
<comment type="subcellular location">
    <subcellularLocation>
        <location evidence="1">Cell membrane</location>
        <topology evidence="1">Multi-pass membrane protein</topology>
    </subcellularLocation>
</comment>
<keyword evidence="6 7" id="KW-0472">Membrane</keyword>
<dbReference type="EnsemblBacteria" id="ABF41328">
    <property type="protein sequence ID" value="ABF41328"/>
    <property type="gene ID" value="Acid345_2327"/>
</dbReference>
<dbReference type="KEGG" id="aba:Acid345_2327"/>
<feature type="transmembrane region" description="Helical" evidence="7">
    <location>
        <begin position="35"/>
        <end position="56"/>
    </location>
</feature>
<feature type="domain" description="Glycine transporter" evidence="8">
    <location>
        <begin position="11"/>
        <end position="84"/>
    </location>
</feature>
<name>Q1IP72_KORVE</name>
<dbReference type="Pfam" id="PF03458">
    <property type="entry name" value="Gly_transporter"/>
    <property type="match status" value="2"/>
</dbReference>
<evidence type="ECO:0000256" key="7">
    <source>
        <dbReference type="SAM" id="Phobius"/>
    </source>
</evidence>
<evidence type="ECO:0000313" key="10">
    <source>
        <dbReference type="Proteomes" id="UP000002432"/>
    </source>
</evidence>
<evidence type="ECO:0000256" key="1">
    <source>
        <dbReference type="ARBA" id="ARBA00004651"/>
    </source>
</evidence>
<evidence type="ECO:0000256" key="3">
    <source>
        <dbReference type="ARBA" id="ARBA00022475"/>
    </source>
</evidence>
<feature type="transmembrane region" description="Helical" evidence="7">
    <location>
        <begin position="155"/>
        <end position="171"/>
    </location>
</feature>
<evidence type="ECO:0000256" key="5">
    <source>
        <dbReference type="ARBA" id="ARBA00022989"/>
    </source>
</evidence>
<feature type="transmembrane region" description="Helical" evidence="7">
    <location>
        <begin position="178"/>
        <end position="200"/>
    </location>
</feature>
<dbReference type="eggNOG" id="COG2860">
    <property type="taxonomic scope" value="Bacteria"/>
</dbReference>
<evidence type="ECO:0000256" key="2">
    <source>
        <dbReference type="ARBA" id="ARBA00008193"/>
    </source>
</evidence>
<dbReference type="GO" id="GO:0005886">
    <property type="term" value="C:plasma membrane"/>
    <property type="evidence" value="ECO:0007669"/>
    <property type="project" value="UniProtKB-SubCell"/>
</dbReference>
<proteinExistence type="inferred from homology"/>
<dbReference type="PANTHER" id="PTHR30506:SF3">
    <property type="entry name" value="UPF0126 INNER MEMBRANE PROTEIN YADS-RELATED"/>
    <property type="match status" value="1"/>
</dbReference>
<dbReference type="InterPro" id="IPR005115">
    <property type="entry name" value="Gly_transporter"/>
</dbReference>
<keyword evidence="5 7" id="KW-1133">Transmembrane helix</keyword>
<dbReference type="AlphaFoldDB" id="Q1IP72"/>
<evidence type="ECO:0000313" key="9">
    <source>
        <dbReference type="EMBL" id="ABF41328.1"/>
    </source>
</evidence>
<comment type="similarity">
    <text evidence="2">Belongs to the UPF0126 family.</text>
</comment>
<dbReference type="STRING" id="204669.Acid345_2327"/>
<dbReference type="EMBL" id="CP000360">
    <property type="protein sequence ID" value="ABF41328.1"/>
    <property type="molecule type" value="Genomic_DNA"/>
</dbReference>
<evidence type="ECO:0000256" key="4">
    <source>
        <dbReference type="ARBA" id="ARBA00022692"/>
    </source>
</evidence>
<dbReference type="Proteomes" id="UP000002432">
    <property type="component" value="Chromosome"/>
</dbReference>
<organism evidence="9 10">
    <name type="scientific">Koribacter versatilis (strain Ellin345)</name>
    <dbReference type="NCBI Taxonomy" id="204669"/>
    <lineage>
        <taxon>Bacteria</taxon>
        <taxon>Pseudomonadati</taxon>
        <taxon>Acidobacteriota</taxon>
        <taxon>Terriglobia</taxon>
        <taxon>Terriglobales</taxon>
        <taxon>Candidatus Korobacteraceae</taxon>
        <taxon>Candidatus Korobacter</taxon>
    </lineage>
</organism>
<keyword evidence="10" id="KW-1185">Reference proteome</keyword>
<feature type="transmembrane region" description="Helical" evidence="7">
    <location>
        <begin position="116"/>
        <end position="135"/>
    </location>
</feature>